<evidence type="ECO:0000313" key="1">
    <source>
        <dbReference type="EMBL" id="SCQ24314.1"/>
    </source>
</evidence>
<protein>
    <recommendedName>
        <fullName evidence="3">Lipoprotein</fullName>
    </recommendedName>
</protein>
<gene>
    <name evidence="1" type="ORF">TFUB20_02433</name>
</gene>
<evidence type="ECO:0008006" key="3">
    <source>
        <dbReference type="Google" id="ProtNLM"/>
    </source>
</evidence>
<name>A0A1D3UVN6_TANFO</name>
<organism evidence="1 2">
    <name type="scientific">Tannerella forsythia</name>
    <name type="common">Bacteroides forsythus</name>
    <dbReference type="NCBI Taxonomy" id="28112"/>
    <lineage>
        <taxon>Bacteria</taxon>
        <taxon>Pseudomonadati</taxon>
        <taxon>Bacteroidota</taxon>
        <taxon>Bacteroidia</taxon>
        <taxon>Bacteroidales</taxon>
        <taxon>Tannerellaceae</taxon>
        <taxon>Tannerella</taxon>
    </lineage>
</organism>
<dbReference type="OMA" id="EERCRIF"/>
<sequence>MKTMIYLLAGAFLWTSCKNMISSGQSGENTESIVTQETMLIDSLEKKLIASDNELERIGLHRQITDLKFKHATDDEKTGLFNDFTTFLYVELENLNEKEFGYLEHYYEYRMNENGDHIEPHDSIKQKERSYREVGLEFKEMGEGIVSIAPSAALFENYLKQLPASYQEYWQLLRDAENVVADAGLIVTWRELGDLIARCEAYANKYPDHIGFFKVLAEDYQFLQNVYITGTDNTSIADETGKLDPDLKAEWMRFGKAFPNSPTTSLIKIALAEKNYKDRYAIYEKIYDAQLKSNDPLMREYNK</sequence>
<dbReference type="AlphaFoldDB" id="A0A1D3UVN6"/>
<dbReference type="GeneID" id="34759739"/>
<evidence type="ECO:0000313" key="2">
    <source>
        <dbReference type="Proteomes" id="UP000182057"/>
    </source>
</evidence>
<dbReference type="EMBL" id="FMMM01000078">
    <property type="protein sequence ID" value="SCQ24314.1"/>
    <property type="molecule type" value="Genomic_DNA"/>
</dbReference>
<reference evidence="1 2" key="1">
    <citation type="submission" date="2016-09" db="EMBL/GenBank/DDBJ databases">
        <authorList>
            <person name="Capua I."/>
            <person name="De Benedictis P."/>
            <person name="Joannis T."/>
            <person name="Lombin L.H."/>
            <person name="Cattoli G."/>
        </authorList>
    </citation>
    <scope>NUCLEOTIDE SEQUENCE [LARGE SCALE GENOMIC DNA]</scope>
    <source>
        <strain evidence="1 2">UB20</strain>
    </source>
</reference>
<proteinExistence type="predicted"/>
<dbReference type="Proteomes" id="UP000182057">
    <property type="component" value="Unassembled WGS sequence"/>
</dbReference>
<dbReference type="PROSITE" id="PS51257">
    <property type="entry name" value="PROKAR_LIPOPROTEIN"/>
    <property type="match status" value="1"/>
</dbReference>
<dbReference type="RefSeq" id="WP_014226071.1">
    <property type="nucleotide sequence ID" value="NZ_CALHNL010000038.1"/>
</dbReference>
<accession>A0A1D3UVN6</accession>